<dbReference type="Proteomes" id="UP000773469">
    <property type="component" value="Unassembled WGS sequence"/>
</dbReference>
<evidence type="ECO:0008006" key="3">
    <source>
        <dbReference type="Google" id="ProtNLM"/>
    </source>
</evidence>
<sequence length="303" mass="34226">MNPSTLTELLTQFGNNPRSKPAFIIGNGINRYGAPEGAINAWDTMLLQLYQAFADSAVTHIPHGISLTEFYDSLTLINHSEDVSLQKAFCALMADWQPTAHHNAIVEWAKAHNAPILTTNFEETLSADQGLNLYHSNPKRFTDYYPWGSHFAPHNLDDPTNAFAIWHINGMQRYARSVRLGLSHYMGSVERARALLHKGGKGRLFANDDLSHWNGSSTWLQILFSNDLVFIGLGLESSEIFIRWLLIERAKYFKAYPQRQRAAYFIYAQEALTPGQTLFLSAVGVTLLKQNTYQAIYETPWAS</sequence>
<gene>
    <name evidence="1" type="ORF">TUM3794_24560</name>
</gene>
<accession>A0ABQ4P3I4</accession>
<keyword evidence="2" id="KW-1185">Reference proteome</keyword>
<reference evidence="1 2" key="1">
    <citation type="submission" date="2021-05" db="EMBL/GenBank/DDBJ databases">
        <title>Molecular characterization for Shewanella algae harboring chromosomal blaOXA-55-like strains isolated from clinical and environment sample.</title>
        <authorList>
            <person name="Ohama Y."/>
            <person name="Aoki K."/>
            <person name="Harada S."/>
            <person name="Moriya K."/>
            <person name="Ishii Y."/>
            <person name="Tateda K."/>
        </authorList>
    </citation>
    <scope>NUCLEOTIDE SEQUENCE [LARGE SCALE GENOMIC DNA]</scope>
    <source>
        <strain evidence="1 2">MBTL60-118</strain>
    </source>
</reference>
<comment type="caution">
    <text evidence="1">The sequence shown here is derived from an EMBL/GenBank/DDBJ whole genome shotgun (WGS) entry which is preliminary data.</text>
</comment>
<protein>
    <recommendedName>
        <fullName evidence="3">SIR2-like domain-containing protein</fullName>
    </recommendedName>
</protein>
<name>A0ABQ4P3I4_SHECO</name>
<proteinExistence type="predicted"/>
<evidence type="ECO:0000313" key="2">
    <source>
        <dbReference type="Proteomes" id="UP000773469"/>
    </source>
</evidence>
<dbReference type="EMBL" id="BPEU01000017">
    <property type="protein sequence ID" value="GIU42080.1"/>
    <property type="molecule type" value="Genomic_DNA"/>
</dbReference>
<dbReference type="RefSeq" id="WP_220757088.1">
    <property type="nucleotide sequence ID" value="NZ_BPEU01000017.1"/>
</dbReference>
<evidence type="ECO:0000313" key="1">
    <source>
        <dbReference type="EMBL" id="GIU42080.1"/>
    </source>
</evidence>
<organism evidence="1 2">
    <name type="scientific">Shewanella colwelliana</name>
    <name type="common">Alteromonas colwelliana</name>
    <dbReference type="NCBI Taxonomy" id="23"/>
    <lineage>
        <taxon>Bacteria</taxon>
        <taxon>Pseudomonadati</taxon>
        <taxon>Pseudomonadota</taxon>
        <taxon>Gammaproteobacteria</taxon>
        <taxon>Alteromonadales</taxon>
        <taxon>Shewanellaceae</taxon>
        <taxon>Shewanella</taxon>
    </lineage>
</organism>